<accession>A0A8H6DPV8</accession>
<keyword evidence="3" id="KW-1185">Reference proteome</keyword>
<feature type="compositionally biased region" description="Pro residues" evidence="1">
    <location>
        <begin position="20"/>
        <end position="30"/>
    </location>
</feature>
<evidence type="ECO:0000313" key="3">
    <source>
        <dbReference type="Proteomes" id="UP000544331"/>
    </source>
</evidence>
<evidence type="ECO:0000256" key="1">
    <source>
        <dbReference type="SAM" id="MobiDB-lite"/>
    </source>
</evidence>
<dbReference type="EMBL" id="JAAOAN010000012">
    <property type="protein sequence ID" value="KAF5725141.1"/>
    <property type="molecule type" value="Genomic_DNA"/>
</dbReference>
<dbReference type="Proteomes" id="UP000544331">
    <property type="component" value="Unassembled WGS sequence"/>
</dbReference>
<gene>
    <name evidence="2" type="ORF">FMUND_103</name>
</gene>
<dbReference type="Gene3D" id="1.10.10.60">
    <property type="entry name" value="Homeodomain-like"/>
    <property type="match status" value="1"/>
</dbReference>
<sequence>MPSLRRPHYVRLKLPVISGPVPPENYPPSRQPIRHSQKTISESGVSPYSECSYGHPNHRPAHYQSLCAGLAHSFDHTPLTQAAACYSHYQAFAPYGDMGPASINCDNKQQKRKRTVPGTQDTHRKWFAASLQHPCPTEDEKQDLMRQTGLRMGNLIQESYTGGQERSAHRGTIFPSPTRTVEAFAGSISIDLGAPSPRAGYNRPPPVPTRNRAIVRPPLLLEPPPPLPRVPDVKKVQYVPELCLAPIRNQPPSRTAIILPRVPGLKGSIV</sequence>
<comment type="caution">
    <text evidence="2">The sequence shown here is derived from an EMBL/GenBank/DDBJ whole genome shotgun (WGS) entry which is preliminary data.</text>
</comment>
<dbReference type="OrthoDB" id="10056939at2759"/>
<dbReference type="AlphaFoldDB" id="A0A8H6DPV8"/>
<proteinExistence type="predicted"/>
<name>A0A8H6DPV8_9HYPO</name>
<reference evidence="2 3" key="1">
    <citation type="submission" date="2020-05" db="EMBL/GenBank/DDBJ databases">
        <title>Identification and distribution of gene clusters putatively required for synthesis of sphingolipid metabolism inhibitors in phylogenetically diverse species of the filamentous fungus Fusarium.</title>
        <authorList>
            <person name="Kim H.-S."/>
            <person name="Busman M."/>
            <person name="Brown D.W."/>
            <person name="Divon H."/>
            <person name="Uhlig S."/>
            <person name="Proctor R.H."/>
        </authorList>
    </citation>
    <scope>NUCLEOTIDE SEQUENCE [LARGE SCALE GENOMIC DNA]</scope>
    <source>
        <strain evidence="2 3">NRRL 66235</strain>
    </source>
</reference>
<evidence type="ECO:0000313" key="2">
    <source>
        <dbReference type="EMBL" id="KAF5725141.1"/>
    </source>
</evidence>
<feature type="region of interest" description="Disordered" evidence="1">
    <location>
        <begin position="20"/>
        <end position="47"/>
    </location>
</feature>
<protein>
    <submittedName>
        <fullName evidence="2">PTH12</fullName>
    </submittedName>
</protein>
<organism evidence="2 3">
    <name type="scientific">Fusarium mundagurra</name>
    <dbReference type="NCBI Taxonomy" id="1567541"/>
    <lineage>
        <taxon>Eukaryota</taxon>
        <taxon>Fungi</taxon>
        <taxon>Dikarya</taxon>
        <taxon>Ascomycota</taxon>
        <taxon>Pezizomycotina</taxon>
        <taxon>Sordariomycetes</taxon>
        <taxon>Hypocreomycetidae</taxon>
        <taxon>Hypocreales</taxon>
        <taxon>Nectriaceae</taxon>
        <taxon>Fusarium</taxon>
        <taxon>Fusarium fujikuroi species complex</taxon>
    </lineage>
</organism>